<organism evidence="2 3">
    <name type="scientific">Nocardia uniformis</name>
    <dbReference type="NCBI Taxonomy" id="53432"/>
    <lineage>
        <taxon>Bacteria</taxon>
        <taxon>Bacillati</taxon>
        <taxon>Actinomycetota</taxon>
        <taxon>Actinomycetes</taxon>
        <taxon>Mycobacteriales</taxon>
        <taxon>Nocardiaceae</taxon>
        <taxon>Nocardia</taxon>
    </lineage>
</organism>
<dbReference type="CDD" id="cd02440">
    <property type="entry name" value="AdoMet_MTases"/>
    <property type="match status" value="1"/>
</dbReference>
<accession>A0A849C7H4</accession>
<name>A0A849C7H4_9NOCA</name>
<evidence type="ECO:0000259" key="1">
    <source>
        <dbReference type="Pfam" id="PF13649"/>
    </source>
</evidence>
<dbReference type="SUPFAM" id="SSF53335">
    <property type="entry name" value="S-adenosyl-L-methionine-dependent methyltransferases"/>
    <property type="match status" value="1"/>
</dbReference>
<dbReference type="Pfam" id="PF13649">
    <property type="entry name" value="Methyltransf_25"/>
    <property type="match status" value="1"/>
</dbReference>
<reference evidence="2 3" key="1">
    <citation type="submission" date="2020-05" db="EMBL/GenBank/DDBJ databases">
        <title>MicrobeNet Type strains.</title>
        <authorList>
            <person name="Nicholson A.C."/>
        </authorList>
    </citation>
    <scope>NUCLEOTIDE SEQUENCE [LARGE SCALE GENOMIC DNA]</scope>
    <source>
        <strain evidence="2 3">JCM 3224</strain>
    </source>
</reference>
<sequence length="258" mass="28531">MSSVITRIVDGVDDLVSHALTAGFDHAVKRHPDERLFWNTLFTSKLEHHEQTGLTDWDNPRSRTYYRLLHKDLTALVGTQASVVEMGCGTAVLSLLLAADGSDVTLVDRSEPGLAYARVIERALREELTFVGSVRYLHADFTSLDRSLRADLVHNAGVIEEMEMSEAVRVVSLMRDHADRQVVVGVPNYFNPYLLGFWLRGGKGTERHYSRRGLERVLRSAGLPDVAVVNTSCVHPSLPAWANQGFGLGFLHLAAAAV</sequence>
<dbReference type="RefSeq" id="WP_067522054.1">
    <property type="nucleotide sequence ID" value="NZ_JABELX010000011.1"/>
</dbReference>
<dbReference type="GO" id="GO:0032259">
    <property type="term" value="P:methylation"/>
    <property type="evidence" value="ECO:0007669"/>
    <property type="project" value="UniProtKB-KW"/>
</dbReference>
<dbReference type="Proteomes" id="UP000586827">
    <property type="component" value="Unassembled WGS sequence"/>
</dbReference>
<dbReference type="GO" id="GO:0008168">
    <property type="term" value="F:methyltransferase activity"/>
    <property type="evidence" value="ECO:0007669"/>
    <property type="project" value="UniProtKB-KW"/>
</dbReference>
<dbReference type="Gene3D" id="3.40.50.150">
    <property type="entry name" value="Vaccinia Virus protein VP39"/>
    <property type="match status" value="1"/>
</dbReference>
<feature type="domain" description="Methyltransferase" evidence="1">
    <location>
        <begin position="83"/>
        <end position="175"/>
    </location>
</feature>
<keyword evidence="2" id="KW-0489">Methyltransferase</keyword>
<dbReference type="EMBL" id="JABELX010000011">
    <property type="protein sequence ID" value="NNH73698.1"/>
    <property type="molecule type" value="Genomic_DNA"/>
</dbReference>
<evidence type="ECO:0000313" key="2">
    <source>
        <dbReference type="EMBL" id="NNH73698.1"/>
    </source>
</evidence>
<proteinExistence type="predicted"/>
<dbReference type="InterPro" id="IPR029063">
    <property type="entry name" value="SAM-dependent_MTases_sf"/>
</dbReference>
<comment type="caution">
    <text evidence="2">The sequence shown here is derived from an EMBL/GenBank/DDBJ whole genome shotgun (WGS) entry which is preliminary data.</text>
</comment>
<dbReference type="AlphaFoldDB" id="A0A849C7H4"/>
<keyword evidence="3" id="KW-1185">Reference proteome</keyword>
<protein>
    <submittedName>
        <fullName evidence="2">Class I SAM-dependent methyltransferase</fullName>
    </submittedName>
</protein>
<keyword evidence="2" id="KW-0808">Transferase</keyword>
<dbReference type="InterPro" id="IPR041698">
    <property type="entry name" value="Methyltransf_25"/>
</dbReference>
<evidence type="ECO:0000313" key="3">
    <source>
        <dbReference type="Proteomes" id="UP000586827"/>
    </source>
</evidence>
<gene>
    <name evidence="2" type="ORF">HLB23_28245</name>
</gene>